<keyword evidence="1" id="KW-0175">Coiled coil</keyword>
<reference evidence="3" key="1">
    <citation type="submission" date="2021-05" db="EMBL/GenBank/DDBJ databases">
        <title>A free-living protist that lacks canonical eukaryotic 1 DNA replication and segregation systems.</title>
        <authorList>
            <person name="Salas-Leiva D.E."/>
            <person name="Tromer E.C."/>
            <person name="Curtis B.A."/>
            <person name="Jerlstrom-Hultqvist J."/>
            <person name="Kolisko M."/>
            <person name="Yi Z."/>
            <person name="Salas-Leiva J.S."/>
            <person name="Gallot-Lavallee L."/>
            <person name="Kops G.J.P.L."/>
            <person name="Archibald J.M."/>
            <person name="Simpson A.G.B."/>
            <person name="Roger A.J."/>
        </authorList>
    </citation>
    <scope>NUCLEOTIDE SEQUENCE</scope>
    <source>
        <strain evidence="3">BICM</strain>
    </source>
</reference>
<accession>A0A8J6E2W9</accession>
<proteinExistence type="predicted"/>
<feature type="compositionally biased region" description="Polar residues" evidence="2">
    <location>
        <begin position="290"/>
        <end position="303"/>
    </location>
</feature>
<evidence type="ECO:0000256" key="1">
    <source>
        <dbReference type="SAM" id="Coils"/>
    </source>
</evidence>
<name>A0A8J6E2W9_9EUKA</name>
<keyword evidence="4" id="KW-1185">Reference proteome</keyword>
<comment type="caution">
    <text evidence="3">The sequence shown here is derived from an EMBL/GenBank/DDBJ whole genome shotgun (WGS) entry which is preliminary data.</text>
</comment>
<dbReference type="Proteomes" id="UP000717585">
    <property type="component" value="Unassembled WGS sequence"/>
</dbReference>
<evidence type="ECO:0000313" key="4">
    <source>
        <dbReference type="Proteomes" id="UP000717585"/>
    </source>
</evidence>
<sequence>MLPQGLSSEAEHELRTRLEQRIAEDRVIAQEMYYAKVKSLQEASEREIQSRERIINETARKRELRRLDELAQLQEEVEEQRTMKLRELDRQRTEAMDLMRQKVQKDANERARKTLEELERAKEGHRDKAGLGYSILGDLASLEVQDFKVMRPPRKHITEAKFDFEVKLPADMEAAMTAEAEAESEEEELGPVDRKDYNEMLGQKTELESKLTKVKEREAELQSEVKQTRLDIESQRTLLKDLKQHQKRLTEEGDERAARQLKLDTSRDELKRAMLEEDKKFKDRAREQKANQNELLKRTTSAKDTTEELKAKIEAEMEQVRAETKAEADQIKAAIREAKKVANEKRGQVRAMEARRKTRETDAAVVAALNAVLVEVERCVG</sequence>
<feature type="region of interest" description="Disordered" evidence="2">
    <location>
        <begin position="279"/>
        <end position="305"/>
    </location>
</feature>
<evidence type="ECO:0000313" key="3">
    <source>
        <dbReference type="EMBL" id="KAG9392407.1"/>
    </source>
</evidence>
<evidence type="ECO:0000256" key="2">
    <source>
        <dbReference type="SAM" id="MobiDB-lite"/>
    </source>
</evidence>
<gene>
    <name evidence="3" type="ORF">J8273_5397</name>
</gene>
<organism evidence="3 4">
    <name type="scientific">Carpediemonas membranifera</name>
    <dbReference type="NCBI Taxonomy" id="201153"/>
    <lineage>
        <taxon>Eukaryota</taxon>
        <taxon>Metamonada</taxon>
        <taxon>Carpediemonas-like organisms</taxon>
        <taxon>Carpediemonas</taxon>
    </lineage>
</organism>
<feature type="compositionally biased region" description="Basic and acidic residues" evidence="2">
    <location>
        <begin position="279"/>
        <end position="289"/>
    </location>
</feature>
<protein>
    <submittedName>
        <fullName evidence="3">Chromosome partition protein Smc</fullName>
    </submittedName>
</protein>
<feature type="coiled-coil region" evidence="1">
    <location>
        <begin position="197"/>
        <end position="252"/>
    </location>
</feature>
<dbReference type="EMBL" id="JAHDYR010000038">
    <property type="protein sequence ID" value="KAG9392407.1"/>
    <property type="molecule type" value="Genomic_DNA"/>
</dbReference>
<feature type="coiled-coil region" evidence="1">
    <location>
        <begin position="60"/>
        <end position="128"/>
    </location>
</feature>
<dbReference type="AlphaFoldDB" id="A0A8J6E2W9"/>